<keyword evidence="13" id="KW-1185">Reference proteome</keyword>
<comment type="subcellular location">
    <subcellularLocation>
        <location evidence="1">Mitochondrion membrane</location>
        <topology evidence="1">Single-pass membrane protein</topology>
    </subcellularLocation>
</comment>
<evidence type="ECO:0000256" key="9">
    <source>
        <dbReference type="ARBA" id="ARBA00023136"/>
    </source>
</evidence>
<dbReference type="Gene3D" id="3.10.450.320">
    <property type="entry name" value="Mitochondrial import inner membrane translocase subunit Tim21"/>
    <property type="match status" value="1"/>
</dbReference>
<proteinExistence type="inferred from homology"/>
<dbReference type="RefSeq" id="XP_013242860.1">
    <property type="nucleotide sequence ID" value="XM_013387406.1"/>
</dbReference>
<accession>A0A066VT87</accession>
<name>A0A066VT87_TILAU</name>
<dbReference type="GO" id="GO:0005744">
    <property type="term" value="C:TIM23 mitochondrial import inner membrane translocase complex"/>
    <property type="evidence" value="ECO:0007669"/>
    <property type="project" value="InterPro"/>
</dbReference>
<dbReference type="InParanoid" id="A0A066VT87"/>
<evidence type="ECO:0000256" key="11">
    <source>
        <dbReference type="SAM" id="Phobius"/>
    </source>
</evidence>
<dbReference type="GO" id="GO:0030150">
    <property type="term" value="P:protein import into mitochondrial matrix"/>
    <property type="evidence" value="ECO:0007669"/>
    <property type="project" value="InterPro"/>
</dbReference>
<evidence type="ECO:0000256" key="5">
    <source>
        <dbReference type="ARBA" id="ARBA00022692"/>
    </source>
</evidence>
<evidence type="ECO:0000313" key="13">
    <source>
        <dbReference type="Proteomes" id="UP000027361"/>
    </source>
</evidence>
<dbReference type="OMA" id="IMEGGEW"/>
<reference evidence="12 13" key="1">
    <citation type="submission" date="2014-05" db="EMBL/GenBank/DDBJ databases">
        <title>Draft genome sequence of a rare smut relative, Tilletiaria anomala UBC 951.</title>
        <authorList>
            <consortium name="DOE Joint Genome Institute"/>
            <person name="Toome M."/>
            <person name="Kuo A."/>
            <person name="Henrissat B."/>
            <person name="Lipzen A."/>
            <person name="Tritt A."/>
            <person name="Yoshinaga Y."/>
            <person name="Zane M."/>
            <person name="Barry K."/>
            <person name="Grigoriev I.V."/>
            <person name="Spatafora J.W."/>
            <person name="Aimea M.C."/>
        </authorList>
    </citation>
    <scope>NUCLEOTIDE SEQUENCE [LARGE SCALE GENOMIC DNA]</scope>
    <source>
        <strain evidence="12 13">UBC 951</strain>
    </source>
</reference>
<evidence type="ECO:0000256" key="8">
    <source>
        <dbReference type="ARBA" id="ARBA00023128"/>
    </source>
</evidence>
<dbReference type="AlphaFoldDB" id="A0A066VT87"/>
<comment type="caution">
    <text evidence="12">The sequence shown here is derived from an EMBL/GenBank/DDBJ whole genome shotgun (WGS) entry which is preliminary data.</text>
</comment>
<feature type="transmembrane region" description="Helical" evidence="11">
    <location>
        <begin position="171"/>
        <end position="189"/>
    </location>
</feature>
<keyword evidence="7 11" id="KW-1133">Transmembrane helix</keyword>
<dbReference type="PANTHER" id="PTHR13032:SF6">
    <property type="entry name" value="MITOCHONDRIAL IMPORT INNER MEMBRANE TRANSLOCASE SUBUNIT TIM21"/>
    <property type="match status" value="1"/>
</dbReference>
<evidence type="ECO:0000256" key="10">
    <source>
        <dbReference type="SAM" id="MobiDB-lite"/>
    </source>
</evidence>
<evidence type="ECO:0000256" key="7">
    <source>
        <dbReference type="ARBA" id="ARBA00022989"/>
    </source>
</evidence>
<sequence>MAFHCVSLRSGQAAASAWYRICRGIQRPDAQFVSSPPHRLASTTSSSSTKDAQKSQQEASAKLASEQRKILADLRAATREDSNSESHAGPRSVTGRPGRTQADDLRDAAEAALRGSRSGVGPISLGMMGDTASTMPGRPSRLDTWTGDGKEWKDLSGGQKVARTTIFSGRLVFVTGGVALTLVLAYALATELLARNSPTVVYGDACKLVENNPEVKQHLLPPFTFHTSYATFAPSDSITSPLPSRRHRNRTVSAAVMRDSRTGDDLMLVRFFVGARDKDKDLSLWQQTRQGVIDGTLWCRERAEILWEDLAERWNESGAAGHTPDEQLARRGGWALLSGTVDKEGQGTLNYANAKLSSNDKPSGGIVASTGRALSGFLGSFVGLTRGQGDAVRTAASAKHEPGTWSSGEVHGELHKDENGVFQFKRLFIDIPSSSSVVRKRVWIVRNGNEVQR</sequence>
<keyword evidence="5 11" id="KW-0812">Transmembrane</keyword>
<keyword evidence="8" id="KW-0496">Mitochondrion</keyword>
<evidence type="ECO:0000313" key="12">
    <source>
        <dbReference type="EMBL" id="KDN44686.1"/>
    </source>
</evidence>
<comment type="similarity">
    <text evidence="2">Belongs to the TIM21 family.</text>
</comment>
<evidence type="ECO:0000256" key="2">
    <source>
        <dbReference type="ARBA" id="ARBA00010867"/>
    </source>
</evidence>
<dbReference type="InterPro" id="IPR038552">
    <property type="entry name" value="Tim21_IMS_sf"/>
</dbReference>
<evidence type="ECO:0000256" key="3">
    <source>
        <dbReference type="ARBA" id="ARBA00020213"/>
    </source>
</evidence>
<organism evidence="12 13">
    <name type="scientific">Tilletiaria anomala (strain ATCC 24038 / CBS 436.72 / UBC 951)</name>
    <dbReference type="NCBI Taxonomy" id="1037660"/>
    <lineage>
        <taxon>Eukaryota</taxon>
        <taxon>Fungi</taxon>
        <taxon>Dikarya</taxon>
        <taxon>Basidiomycota</taxon>
        <taxon>Ustilaginomycotina</taxon>
        <taxon>Exobasidiomycetes</taxon>
        <taxon>Georgefischeriales</taxon>
        <taxon>Tilletiariaceae</taxon>
        <taxon>Tilletiaria</taxon>
    </lineage>
</organism>
<evidence type="ECO:0000256" key="6">
    <source>
        <dbReference type="ARBA" id="ARBA00022946"/>
    </source>
</evidence>
<evidence type="ECO:0000256" key="4">
    <source>
        <dbReference type="ARBA" id="ARBA00020726"/>
    </source>
</evidence>
<keyword evidence="6" id="KW-0809">Transit peptide</keyword>
<feature type="region of interest" description="Disordered" evidence="10">
    <location>
        <begin position="30"/>
        <end position="146"/>
    </location>
</feature>
<gene>
    <name evidence="12" type="ORF">K437DRAFT_236366</name>
</gene>
<dbReference type="Pfam" id="PF08294">
    <property type="entry name" value="TIM21"/>
    <property type="match status" value="1"/>
</dbReference>
<dbReference type="OrthoDB" id="436405at2759"/>
<dbReference type="PANTHER" id="PTHR13032">
    <property type="entry name" value="MITOCHONDRIAL IMPORT INNER MEMBRANE TRANSLOCASE SUBUNIT TIM21"/>
    <property type="match status" value="1"/>
</dbReference>
<protein>
    <recommendedName>
        <fullName evidence="4">Mitochondrial import inner membrane translocase subunit TIM21</fullName>
    </recommendedName>
    <alternativeName>
        <fullName evidence="3">Mitochondrial import inner membrane translocase subunit Tim21</fullName>
    </alternativeName>
</protein>
<evidence type="ECO:0000256" key="1">
    <source>
        <dbReference type="ARBA" id="ARBA00004304"/>
    </source>
</evidence>
<dbReference type="HOGENOM" id="CLU_048924_0_0_1"/>
<feature type="compositionally biased region" description="Basic and acidic residues" evidence="10">
    <location>
        <begin position="65"/>
        <end position="84"/>
    </location>
</feature>
<dbReference type="GeneID" id="25262925"/>
<dbReference type="InterPro" id="IPR013261">
    <property type="entry name" value="Tim21"/>
</dbReference>
<dbReference type="EMBL" id="JMSN01000049">
    <property type="protein sequence ID" value="KDN44686.1"/>
    <property type="molecule type" value="Genomic_DNA"/>
</dbReference>
<dbReference type="Proteomes" id="UP000027361">
    <property type="component" value="Unassembled WGS sequence"/>
</dbReference>
<keyword evidence="9 11" id="KW-0472">Membrane</keyword>